<keyword evidence="6 8" id="KW-1133">Transmembrane helix</keyword>
<dbReference type="GO" id="GO:0016020">
    <property type="term" value="C:membrane"/>
    <property type="evidence" value="ECO:0007669"/>
    <property type="project" value="UniProtKB-SubCell"/>
</dbReference>
<organism evidence="9 10">
    <name type="scientific">Lederbergia citri</name>
    <dbReference type="NCBI Taxonomy" id="2833580"/>
    <lineage>
        <taxon>Bacteria</taxon>
        <taxon>Bacillati</taxon>
        <taxon>Bacillota</taxon>
        <taxon>Bacilli</taxon>
        <taxon>Bacillales</taxon>
        <taxon>Bacillaceae</taxon>
        <taxon>Lederbergia</taxon>
    </lineage>
</organism>
<evidence type="ECO:0000256" key="8">
    <source>
        <dbReference type="SAM" id="Phobius"/>
    </source>
</evidence>
<feature type="transmembrane region" description="Helical" evidence="8">
    <location>
        <begin position="305"/>
        <end position="324"/>
    </location>
</feature>
<evidence type="ECO:0000256" key="5">
    <source>
        <dbReference type="ARBA" id="ARBA00022692"/>
    </source>
</evidence>
<accession>A0A942YG77</accession>
<feature type="transmembrane region" description="Helical" evidence="8">
    <location>
        <begin position="114"/>
        <end position="134"/>
    </location>
</feature>
<keyword evidence="5 8" id="KW-0812">Transmembrane</keyword>
<feature type="transmembrane region" description="Helical" evidence="8">
    <location>
        <begin position="12"/>
        <end position="31"/>
    </location>
</feature>
<feature type="transmembrane region" description="Helical" evidence="8">
    <location>
        <begin position="187"/>
        <end position="205"/>
    </location>
</feature>
<protein>
    <submittedName>
        <fullName evidence="9">GerAB/ArcD/ProY family transporter</fullName>
    </submittedName>
</protein>
<dbReference type="GO" id="GO:0009847">
    <property type="term" value="P:spore germination"/>
    <property type="evidence" value="ECO:0007669"/>
    <property type="project" value="InterPro"/>
</dbReference>
<keyword evidence="7 8" id="KW-0472">Membrane</keyword>
<dbReference type="PANTHER" id="PTHR34975">
    <property type="entry name" value="SPORE GERMINATION PROTEIN A2"/>
    <property type="match status" value="1"/>
</dbReference>
<evidence type="ECO:0000313" key="9">
    <source>
        <dbReference type="EMBL" id="MBS4195257.1"/>
    </source>
</evidence>
<evidence type="ECO:0000256" key="3">
    <source>
        <dbReference type="ARBA" id="ARBA00022448"/>
    </source>
</evidence>
<reference evidence="9 10" key="1">
    <citation type="submission" date="2021-05" db="EMBL/GenBank/DDBJ databases">
        <title>Novel Bacillus species.</title>
        <authorList>
            <person name="Liu G."/>
        </authorList>
    </citation>
    <scope>NUCLEOTIDE SEQUENCE [LARGE SCALE GENOMIC DNA]</scope>
    <source>
        <strain evidence="10">FJAT-49780</strain>
    </source>
</reference>
<proteinExistence type="inferred from homology"/>
<feature type="transmembrane region" description="Helical" evidence="8">
    <location>
        <begin position="43"/>
        <end position="62"/>
    </location>
</feature>
<dbReference type="Proteomes" id="UP000681414">
    <property type="component" value="Unassembled WGS sequence"/>
</dbReference>
<evidence type="ECO:0000256" key="7">
    <source>
        <dbReference type="ARBA" id="ARBA00023136"/>
    </source>
</evidence>
<dbReference type="PANTHER" id="PTHR34975:SF2">
    <property type="entry name" value="SPORE GERMINATION PROTEIN A2"/>
    <property type="match status" value="1"/>
</dbReference>
<evidence type="ECO:0000256" key="2">
    <source>
        <dbReference type="ARBA" id="ARBA00007998"/>
    </source>
</evidence>
<feature type="transmembrane region" description="Helical" evidence="8">
    <location>
        <begin position="217"/>
        <end position="240"/>
    </location>
</feature>
<evidence type="ECO:0000313" key="10">
    <source>
        <dbReference type="Proteomes" id="UP000681414"/>
    </source>
</evidence>
<keyword evidence="4" id="KW-0309">Germination</keyword>
<dbReference type="AlphaFoldDB" id="A0A942YG77"/>
<dbReference type="Pfam" id="PF03845">
    <property type="entry name" value="Spore_permease"/>
    <property type="match status" value="1"/>
</dbReference>
<feature type="transmembrane region" description="Helical" evidence="8">
    <location>
        <begin position="336"/>
        <end position="355"/>
    </location>
</feature>
<keyword evidence="3" id="KW-0813">Transport</keyword>
<comment type="similarity">
    <text evidence="2">Belongs to the amino acid-polyamine-organocation (APC) superfamily. Spore germination protein (SGP) (TC 2.A.3.9) family.</text>
</comment>
<dbReference type="Gene3D" id="1.20.1740.10">
    <property type="entry name" value="Amino acid/polyamine transporter I"/>
    <property type="match status" value="1"/>
</dbReference>
<sequence length="360" mass="42020">MSSTAKGAQLSPYLVFFLVHSMQIGIGVLGFQRQISKTAGYDTWISVLIACVFSHVFLYIFYKIAEIGKGDLNDTHSYAFGRIVGGFFNLVFAFYFITIIIGVIRSYIEILQIWLFQDLSVFWFTFSFLLLSIYIVNGGIRTVTGIAFYSVVIPFYLYFAFLLAVPFSDYSDFLPILHHSFKDIFKATWQLTISYLGYETLLFYYPFIQNPEKSKKWAHLGLIFTCFIYLFITFISFGYYSEPQLQHIIWATLSIWKIVKLSFMWRFEYIGIATWFFVIIPNICIPLWCASRIMKKTFKMKQRSALIWISALILCIVPLLQTRQQINNLLSFINKAGMYLNFVYIPLLLLILLIIKKVKK</sequence>
<feature type="transmembrane region" description="Helical" evidence="8">
    <location>
        <begin position="146"/>
        <end position="167"/>
    </location>
</feature>
<dbReference type="InterPro" id="IPR004761">
    <property type="entry name" value="Spore_GerAB"/>
</dbReference>
<evidence type="ECO:0000256" key="6">
    <source>
        <dbReference type="ARBA" id="ARBA00022989"/>
    </source>
</evidence>
<dbReference type="RefSeq" id="WP_213124487.1">
    <property type="nucleotide sequence ID" value="NZ_JAGYPG010000002.1"/>
</dbReference>
<dbReference type="NCBIfam" id="TIGR00912">
    <property type="entry name" value="2A0309"/>
    <property type="match status" value="1"/>
</dbReference>
<dbReference type="EMBL" id="JAGYPG010000002">
    <property type="protein sequence ID" value="MBS4195257.1"/>
    <property type="molecule type" value="Genomic_DNA"/>
</dbReference>
<evidence type="ECO:0000256" key="4">
    <source>
        <dbReference type="ARBA" id="ARBA00022544"/>
    </source>
</evidence>
<comment type="caution">
    <text evidence="9">The sequence shown here is derived from an EMBL/GenBank/DDBJ whole genome shotgun (WGS) entry which is preliminary data.</text>
</comment>
<keyword evidence="10" id="KW-1185">Reference proteome</keyword>
<comment type="subcellular location">
    <subcellularLocation>
        <location evidence="1">Membrane</location>
        <topology evidence="1">Multi-pass membrane protein</topology>
    </subcellularLocation>
</comment>
<name>A0A942YG77_9BACI</name>
<feature type="transmembrane region" description="Helical" evidence="8">
    <location>
        <begin position="269"/>
        <end position="293"/>
    </location>
</feature>
<evidence type="ECO:0000256" key="1">
    <source>
        <dbReference type="ARBA" id="ARBA00004141"/>
    </source>
</evidence>
<feature type="transmembrane region" description="Helical" evidence="8">
    <location>
        <begin position="83"/>
        <end position="108"/>
    </location>
</feature>
<gene>
    <name evidence="9" type="ORF">KHA97_09330</name>
</gene>